<dbReference type="EMBL" id="BLRX01000355">
    <property type="protein sequence ID" value="GFP26077.1"/>
    <property type="molecule type" value="Genomic_DNA"/>
</dbReference>
<dbReference type="InterPro" id="IPR002347">
    <property type="entry name" value="SDR_fam"/>
</dbReference>
<dbReference type="PANTHER" id="PTHR42760:SF40">
    <property type="entry name" value="3-OXOACYL-[ACYL-CARRIER-PROTEIN] REDUCTASE, CHLOROPLASTIC"/>
    <property type="match status" value="1"/>
</dbReference>
<feature type="non-terminal residue" evidence="2">
    <location>
        <position position="100"/>
    </location>
</feature>
<reference evidence="2 3" key="1">
    <citation type="journal article" date="2020" name="Front. Microbiol.">
        <title>Single-cell genomics of novel Actinobacteria with the Wood-Ljungdahl pathway discovered in a serpentinizing system.</title>
        <authorList>
            <person name="Merino N."/>
            <person name="Kawai M."/>
            <person name="Boyd E.S."/>
            <person name="Colman D.R."/>
            <person name="McGlynn S.E."/>
            <person name="Nealson K.H."/>
            <person name="Kurokawa K."/>
            <person name="Hongoh Y."/>
        </authorList>
    </citation>
    <scope>NUCLEOTIDE SEQUENCE [LARGE SCALE GENOMIC DNA]</scope>
    <source>
        <strain evidence="2 3">S25</strain>
    </source>
</reference>
<dbReference type="GO" id="GO:0008667">
    <property type="term" value="F:2,3-dihydro-2,3-dihydroxybenzoate dehydrogenase activity"/>
    <property type="evidence" value="ECO:0007669"/>
    <property type="project" value="InterPro"/>
</dbReference>
<dbReference type="PRINTS" id="PR01397">
    <property type="entry name" value="DHBDHDRGNASE"/>
</dbReference>
<dbReference type="GO" id="GO:0016616">
    <property type="term" value="F:oxidoreductase activity, acting on the CH-OH group of donors, NAD or NADP as acceptor"/>
    <property type="evidence" value="ECO:0007669"/>
    <property type="project" value="TreeGrafter"/>
</dbReference>
<dbReference type="PANTHER" id="PTHR42760">
    <property type="entry name" value="SHORT-CHAIN DEHYDROGENASES/REDUCTASES FAMILY MEMBER"/>
    <property type="match status" value="1"/>
</dbReference>
<proteinExistence type="inferred from homology"/>
<evidence type="ECO:0000256" key="1">
    <source>
        <dbReference type="ARBA" id="ARBA00006484"/>
    </source>
</evidence>
<dbReference type="Gene3D" id="3.40.50.720">
    <property type="entry name" value="NAD(P)-binding Rossmann-like Domain"/>
    <property type="match status" value="1"/>
</dbReference>
<dbReference type="GO" id="GO:0019290">
    <property type="term" value="P:siderophore biosynthetic process"/>
    <property type="evidence" value="ECO:0007669"/>
    <property type="project" value="InterPro"/>
</dbReference>
<dbReference type="InterPro" id="IPR036291">
    <property type="entry name" value="NAD(P)-bd_dom_sf"/>
</dbReference>
<evidence type="ECO:0000313" key="2">
    <source>
        <dbReference type="EMBL" id="GFP26077.1"/>
    </source>
</evidence>
<sequence>MNYLASEKEAMKVADEIASDTLLIKADVGDIRQAEKMAEAVYERWGRVDVLVNNAGITRDGLMIKMKEEEWDEVLRVNLKGCCNTIRVFSHFMIKSGGGH</sequence>
<comment type="caution">
    <text evidence="2">The sequence shown here is derived from an EMBL/GenBank/DDBJ whole genome shotgun (WGS) entry which is preliminary data.</text>
</comment>
<dbReference type="Proteomes" id="UP000543224">
    <property type="component" value="Unassembled WGS sequence"/>
</dbReference>
<protein>
    <submittedName>
        <fullName evidence="2">3-oxoacyl-[acyl-carrier protein] reductase</fullName>
    </submittedName>
</protein>
<accession>A0A6V8P0T3</accession>
<dbReference type="GO" id="GO:0030497">
    <property type="term" value="P:fatty acid elongation"/>
    <property type="evidence" value="ECO:0007669"/>
    <property type="project" value="TreeGrafter"/>
</dbReference>
<name>A0A6V8P0T3_9ACTN</name>
<gene>
    <name evidence="2" type="ORF">HKBW3S25_01565</name>
</gene>
<evidence type="ECO:0000313" key="3">
    <source>
        <dbReference type="Proteomes" id="UP000543224"/>
    </source>
</evidence>
<comment type="similarity">
    <text evidence="1">Belongs to the short-chain dehydrogenases/reductases (SDR) family.</text>
</comment>
<dbReference type="InterPro" id="IPR003560">
    <property type="entry name" value="DHB_DH"/>
</dbReference>
<organism evidence="2 3">
    <name type="scientific">Candidatus Hakubella thermalkaliphila</name>
    <dbReference type="NCBI Taxonomy" id="2754717"/>
    <lineage>
        <taxon>Bacteria</taxon>
        <taxon>Bacillati</taxon>
        <taxon>Actinomycetota</taxon>
        <taxon>Actinomycetota incertae sedis</taxon>
        <taxon>Candidatus Hakubellales</taxon>
        <taxon>Candidatus Hakubellaceae</taxon>
        <taxon>Candidatus Hakubella</taxon>
    </lineage>
</organism>
<dbReference type="Pfam" id="PF00106">
    <property type="entry name" value="adh_short"/>
    <property type="match status" value="1"/>
</dbReference>
<dbReference type="SUPFAM" id="SSF51735">
    <property type="entry name" value="NAD(P)-binding Rossmann-fold domains"/>
    <property type="match status" value="1"/>
</dbReference>
<dbReference type="AlphaFoldDB" id="A0A6V8P0T3"/>